<evidence type="ECO:0000259" key="4">
    <source>
        <dbReference type="Pfam" id="PF05569"/>
    </source>
</evidence>
<keyword evidence="2" id="KW-1133">Transmembrane helix</keyword>
<dbReference type="EMBL" id="CP013862">
    <property type="protein sequence ID" value="ALX49726.1"/>
    <property type="molecule type" value="Genomic_DNA"/>
</dbReference>
<evidence type="ECO:0000259" key="3">
    <source>
        <dbReference type="Pfam" id="PF00905"/>
    </source>
</evidence>
<dbReference type="Pfam" id="PF05569">
    <property type="entry name" value="Peptidase_M56"/>
    <property type="match status" value="1"/>
</dbReference>
<feature type="transmembrane region" description="Helical" evidence="2">
    <location>
        <begin position="221"/>
        <end position="240"/>
    </location>
</feature>
<dbReference type="SUPFAM" id="SSF56601">
    <property type="entry name" value="beta-lactamase/transpeptidase-like"/>
    <property type="match status" value="1"/>
</dbReference>
<dbReference type="KEGG" id="lao:AOX59_14775"/>
<feature type="transmembrane region" description="Helical" evidence="2">
    <location>
        <begin position="319"/>
        <end position="341"/>
    </location>
</feature>
<keyword evidence="6" id="KW-1185">Reference proteome</keyword>
<name>A0A0U4FM39_9BACI</name>
<dbReference type="PANTHER" id="PTHR34978:SF3">
    <property type="entry name" value="SLR0241 PROTEIN"/>
    <property type="match status" value="1"/>
</dbReference>
<evidence type="ECO:0000256" key="1">
    <source>
        <dbReference type="ARBA" id="ARBA00011075"/>
    </source>
</evidence>
<dbReference type="GO" id="GO:0008658">
    <property type="term" value="F:penicillin binding"/>
    <property type="evidence" value="ECO:0007669"/>
    <property type="project" value="InterPro"/>
</dbReference>
<dbReference type="Gene3D" id="3.40.710.10">
    <property type="entry name" value="DD-peptidase/beta-lactamase superfamily"/>
    <property type="match status" value="1"/>
</dbReference>
<evidence type="ECO:0000313" key="5">
    <source>
        <dbReference type="EMBL" id="ALX49726.1"/>
    </source>
</evidence>
<dbReference type="STRING" id="1472767.AOX59_14775"/>
<proteinExistence type="inferred from homology"/>
<dbReference type="Proteomes" id="UP000050331">
    <property type="component" value="Chromosome"/>
</dbReference>
<feature type="transmembrane region" description="Helical" evidence="2">
    <location>
        <begin position="106"/>
        <end position="131"/>
    </location>
</feature>
<gene>
    <name evidence="5" type="ORF">AOX59_14775</name>
</gene>
<dbReference type="InterPro" id="IPR001460">
    <property type="entry name" value="PCN-bd_Tpept"/>
</dbReference>
<accession>A0A0U4FM39</accession>
<dbReference type="InterPro" id="IPR052173">
    <property type="entry name" value="Beta-lactam_resp_regulator"/>
</dbReference>
<dbReference type="CDD" id="cd07341">
    <property type="entry name" value="M56_BlaR1_MecR1_like"/>
    <property type="match status" value="1"/>
</dbReference>
<evidence type="ECO:0000313" key="6">
    <source>
        <dbReference type="Proteomes" id="UP000050331"/>
    </source>
</evidence>
<dbReference type="NCBIfam" id="NF000326">
    <property type="entry name" value="blaR1_generic"/>
    <property type="match status" value="1"/>
</dbReference>
<dbReference type="PANTHER" id="PTHR34978">
    <property type="entry name" value="POSSIBLE SENSOR-TRANSDUCER PROTEIN BLAR"/>
    <property type="match status" value="1"/>
</dbReference>
<dbReference type="InterPro" id="IPR008756">
    <property type="entry name" value="Peptidase_M56"/>
</dbReference>
<reference evidence="5 6" key="1">
    <citation type="submission" date="2016-01" db="EMBL/GenBank/DDBJ databases">
        <title>Complete genome sequence of strain Lentibacillus amyloliquefaciens LAM0015T isolated from saline sediment.</title>
        <authorList>
            <person name="Wang J.-L."/>
            <person name="He M.-X."/>
        </authorList>
    </citation>
    <scope>NUCLEOTIDE SEQUENCE [LARGE SCALE GENOMIC DNA]</scope>
    <source>
        <strain evidence="5 6">LAM0015</strain>
    </source>
</reference>
<feature type="domain" description="Peptidase M56" evidence="4">
    <location>
        <begin position="12"/>
        <end position="303"/>
    </location>
</feature>
<dbReference type="RefSeq" id="WP_068446687.1">
    <property type="nucleotide sequence ID" value="NZ_CP013862.1"/>
</dbReference>
<keyword evidence="2" id="KW-0812">Transmembrane</keyword>
<sequence>MSVLHLAVSMFISSIMIIAIMLIRKIFKNQLSSKWKYNLWFLLLIALLLPYIPTQLLNFGDKFTWNGNQNSNPLPSVTTTENPRSWENGNWMHDFSTSVNRIDLTFLNHVLTITWIVGMLVMIALSIHAWIKLRQIKKSIILLTNSRVLSLFKQCKQLLNVSRPLVLGESPLIKSPLTFGIFKTYIVLPSHAEAWLSMDEIKYILLHELHHYKYKDIATNYLIVLFQILYWFNPLIWMAFREMRLDREIACDSAVLNTLDQYQHAAYGNTIIMFADKSYLPRHFSMVNQIASSKKQLKKRIERIAAFRSETKLLKLKSILVFILLVGIVVSQIPIVSAMPYGDDRIDFDNKQTMYEDLSAFFSGYEGSFVLYDLQEEQYNIYNKDKSTLRVSPNSTYKIYSALFALESEVIARNDNSMKWNGNSYPYQSWNQNQNLLTAMENSVTWYFQQLDKKVQMKNIESYLDKIQYGNQNLSGGTEDYWLESSLKISPIEQVQTLKDFYTNQFGFDGKNIQFIKDAIKLETKDSATLYGKTGTGTVNGKNVNGWFIGYVETENNTYFFATNIESDHHGSGSIAAEITKSILYDKGIYLKGKGRE</sequence>
<feature type="transmembrane region" description="Helical" evidence="2">
    <location>
        <begin position="35"/>
        <end position="52"/>
    </location>
</feature>
<dbReference type="InterPro" id="IPR012338">
    <property type="entry name" value="Beta-lactam/transpept-like"/>
</dbReference>
<dbReference type="AlphaFoldDB" id="A0A0U4FM39"/>
<evidence type="ECO:0000256" key="2">
    <source>
        <dbReference type="SAM" id="Phobius"/>
    </source>
</evidence>
<feature type="transmembrane region" description="Helical" evidence="2">
    <location>
        <begin position="6"/>
        <end position="23"/>
    </location>
</feature>
<organism evidence="5 6">
    <name type="scientific">Lentibacillus amyloliquefaciens</name>
    <dbReference type="NCBI Taxonomy" id="1472767"/>
    <lineage>
        <taxon>Bacteria</taxon>
        <taxon>Bacillati</taxon>
        <taxon>Bacillota</taxon>
        <taxon>Bacilli</taxon>
        <taxon>Bacillales</taxon>
        <taxon>Bacillaceae</taxon>
        <taxon>Lentibacillus</taxon>
    </lineage>
</organism>
<feature type="domain" description="Penicillin-binding protein transpeptidase" evidence="3">
    <location>
        <begin position="375"/>
        <end position="584"/>
    </location>
</feature>
<dbReference type="Pfam" id="PF00905">
    <property type="entry name" value="Transpeptidase"/>
    <property type="match status" value="1"/>
</dbReference>
<dbReference type="OrthoDB" id="9762883at2"/>
<comment type="similarity">
    <text evidence="1">Belongs to the peptidase M56 family.</text>
</comment>
<keyword evidence="2" id="KW-0472">Membrane</keyword>
<protein>
    <submittedName>
        <fullName evidence="5">BlaR1 family beta-lactam sensor/signal transducer</fullName>
    </submittedName>
</protein>